<keyword evidence="2 3" id="KW-0413">Isomerase</keyword>
<name>A0A1F5GBE3_9BACT</name>
<dbReference type="Pfam" id="PF00731">
    <property type="entry name" value="AIRC"/>
    <property type="match status" value="1"/>
</dbReference>
<organism evidence="7 8">
    <name type="scientific">Candidatus Curtissbacteria bacterium RIFCSPHIGHO2_01_FULL_40_12</name>
    <dbReference type="NCBI Taxonomy" id="1797710"/>
    <lineage>
        <taxon>Bacteria</taxon>
        <taxon>Candidatus Curtissiibacteriota</taxon>
    </lineage>
</organism>
<dbReference type="PANTHER" id="PTHR23046:SF2">
    <property type="entry name" value="PHOSPHORIBOSYLAMINOIMIDAZOLE CARBOXYLASE"/>
    <property type="match status" value="1"/>
</dbReference>
<keyword evidence="1 3" id="KW-0658">Purine biosynthesis</keyword>
<dbReference type="AlphaFoldDB" id="A0A1F5GBE3"/>
<comment type="similarity">
    <text evidence="3">Belongs to the AIR carboxylase family. Class I subfamily.</text>
</comment>
<dbReference type="EMBL" id="MFAY01000017">
    <property type="protein sequence ID" value="OGD89147.1"/>
    <property type="molecule type" value="Genomic_DNA"/>
</dbReference>
<protein>
    <recommendedName>
        <fullName evidence="3 4">N5-carboxyaminoimidazole ribonucleotide mutase</fullName>
        <shortName evidence="3 4">N5-CAIR mutase</shortName>
        <ecNumber evidence="3 4">5.4.99.18</ecNumber>
    </recommendedName>
    <alternativeName>
        <fullName evidence="3">5-(carboxyamino)imidazole ribonucleotide mutase</fullName>
    </alternativeName>
</protein>
<dbReference type="InterPro" id="IPR024694">
    <property type="entry name" value="PurE_prokaryotes"/>
</dbReference>
<feature type="binding site" evidence="3 5">
    <location>
        <position position="15"/>
    </location>
    <ligand>
        <name>substrate</name>
    </ligand>
</feature>
<evidence type="ECO:0000313" key="8">
    <source>
        <dbReference type="Proteomes" id="UP000178577"/>
    </source>
</evidence>
<accession>A0A1F5GBE3</accession>
<dbReference type="Proteomes" id="UP000178577">
    <property type="component" value="Unassembled WGS sequence"/>
</dbReference>
<dbReference type="SUPFAM" id="SSF52255">
    <property type="entry name" value="N5-CAIR mutase (phosphoribosylaminoimidazole carboxylase, PurE)"/>
    <property type="match status" value="1"/>
</dbReference>
<feature type="binding site" evidence="3 5">
    <location>
        <position position="12"/>
    </location>
    <ligand>
        <name>substrate</name>
    </ligand>
</feature>
<evidence type="ECO:0000259" key="6">
    <source>
        <dbReference type="SMART" id="SM01001"/>
    </source>
</evidence>
<dbReference type="UniPathway" id="UPA00074">
    <property type="reaction ID" value="UER00943"/>
</dbReference>
<comment type="pathway">
    <text evidence="3 4">Purine metabolism; IMP biosynthesis via de novo pathway; 5-amino-1-(5-phospho-D-ribosyl)imidazole-4-carboxylate from 5-amino-1-(5-phospho-D-ribosyl)imidazole (N5-CAIR route): step 2/2.</text>
</comment>
<dbReference type="NCBIfam" id="TIGR01162">
    <property type="entry name" value="purE"/>
    <property type="match status" value="1"/>
</dbReference>
<dbReference type="PIRSF" id="PIRSF001338">
    <property type="entry name" value="AIR_carboxylase"/>
    <property type="match status" value="1"/>
</dbReference>
<dbReference type="EC" id="5.4.99.18" evidence="3 4"/>
<sequence length="180" mass="18953">MKKAQVAIVMGSDSDLEVMSEAAKVLDELDIPREISILSTHRAPEETASFTKTAQARGIKVIIAGAGGAAALAGSIASLTTLPVIGVPVNSKPLEGLDSLLSIVQMPPGVPVATVGINSAKNAAILAAQIVAVGDQKVAEKLDTYKLKIKKEVLVKNDKMQKLGWQKYLKEMPTGRQAKK</sequence>
<dbReference type="HAMAP" id="MF_01929">
    <property type="entry name" value="PurE_classI"/>
    <property type="match status" value="1"/>
</dbReference>
<evidence type="ECO:0000256" key="5">
    <source>
        <dbReference type="PIRSR" id="PIRSR001338-1"/>
    </source>
</evidence>
<dbReference type="PANTHER" id="PTHR23046">
    <property type="entry name" value="PHOSPHORIBOSYLAMINOIMIDAZOLE CARBOXYLASE CATALYTIC SUBUNIT"/>
    <property type="match status" value="1"/>
</dbReference>
<dbReference type="SMART" id="SM01001">
    <property type="entry name" value="AIRC"/>
    <property type="match status" value="1"/>
</dbReference>
<evidence type="ECO:0000256" key="2">
    <source>
        <dbReference type="ARBA" id="ARBA00023235"/>
    </source>
</evidence>
<dbReference type="GO" id="GO:0034023">
    <property type="term" value="F:5-(carboxyamino)imidazole ribonucleotide mutase activity"/>
    <property type="evidence" value="ECO:0007669"/>
    <property type="project" value="UniProtKB-UniRule"/>
</dbReference>
<feature type="domain" description="PurE" evidence="6">
    <location>
        <begin position="4"/>
        <end position="153"/>
    </location>
</feature>
<dbReference type="GO" id="GO:0006189">
    <property type="term" value="P:'de novo' IMP biosynthetic process"/>
    <property type="evidence" value="ECO:0007669"/>
    <property type="project" value="UniProtKB-UniRule"/>
</dbReference>
<evidence type="ECO:0000313" key="7">
    <source>
        <dbReference type="EMBL" id="OGD89147.1"/>
    </source>
</evidence>
<proteinExistence type="inferred from homology"/>
<evidence type="ECO:0000256" key="4">
    <source>
        <dbReference type="PIRNR" id="PIRNR001338"/>
    </source>
</evidence>
<reference evidence="7 8" key="1">
    <citation type="journal article" date="2016" name="Nat. Commun.">
        <title>Thousands of microbial genomes shed light on interconnected biogeochemical processes in an aquifer system.</title>
        <authorList>
            <person name="Anantharaman K."/>
            <person name="Brown C.T."/>
            <person name="Hug L.A."/>
            <person name="Sharon I."/>
            <person name="Castelle C.J."/>
            <person name="Probst A.J."/>
            <person name="Thomas B.C."/>
            <person name="Singh A."/>
            <person name="Wilkins M.J."/>
            <person name="Karaoz U."/>
            <person name="Brodie E.L."/>
            <person name="Williams K.H."/>
            <person name="Hubbard S.S."/>
            <person name="Banfield J.F."/>
        </authorList>
    </citation>
    <scope>NUCLEOTIDE SEQUENCE [LARGE SCALE GENOMIC DNA]</scope>
</reference>
<dbReference type="InterPro" id="IPR000031">
    <property type="entry name" value="PurE_dom"/>
</dbReference>
<dbReference type="Gene3D" id="3.40.50.1970">
    <property type="match status" value="1"/>
</dbReference>
<comment type="caution">
    <text evidence="7">The sequence shown here is derived from an EMBL/GenBank/DDBJ whole genome shotgun (WGS) entry which is preliminary data.</text>
</comment>
<comment type="function">
    <text evidence="3 4">Catalyzes the conversion of N5-carboxyaminoimidazole ribonucleotide (N5-CAIR) to 4-carboxy-5-aminoimidazole ribonucleotide (CAIR).</text>
</comment>
<gene>
    <name evidence="3" type="primary">purE</name>
    <name evidence="7" type="ORF">A2693_02930</name>
</gene>
<comment type="catalytic activity">
    <reaction evidence="3 4">
        <text>5-carboxyamino-1-(5-phospho-D-ribosyl)imidazole + H(+) = 5-amino-1-(5-phospho-D-ribosyl)imidazole-4-carboxylate</text>
        <dbReference type="Rhea" id="RHEA:13193"/>
        <dbReference type="ChEBI" id="CHEBI:15378"/>
        <dbReference type="ChEBI" id="CHEBI:58730"/>
        <dbReference type="ChEBI" id="CHEBI:77657"/>
        <dbReference type="EC" id="5.4.99.18"/>
    </reaction>
</comment>
<feature type="binding site" evidence="3 5">
    <location>
        <position position="42"/>
    </location>
    <ligand>
        <name>substrate</name>
    </ligand>
</feature>
<dbReference type="InterPro" id="IPR033747">
    <property type="entry name" value="PurE_ClassI"/>
</dbReference>
<evidence type="ECO:0000256" key="1">
    <source>
        <dbReference type="ARBA" id="ARBA00022755"/>
    </source>
</evidence>
<evidence type="ECO:0000256" key="3">
    <source>
        <dbReference type="HAMAP-Rule" id="MF_01929"/>
    </source>
</evidence>